<name>A0A3M6T5U9_POCDA</name>
<dbReference type="SMART" id="SM00408">
    <property type="entry name" value="IGc2"/>
    <property type="match status" value="2"/>
</dbReference>
<feature type="compositionally biased region" description="Basic and acidic residues" evidence="10">
    <location>
        <begin position="395"/>
        <end position="408"/>
    </location>
</feature>
<sequence>MTSEQEDPAYSNVRDEIFTSGADENLELEPKPPVTLKKSGLDDVYNVHEEIGKGKFGVVKRVTERSSKTTFAAKQIRLSTAGSGSSRDDIVREIDIMNKLHHKRLVGLIDAFETSRNIVMIMEFVSGGELFERVADADCLTEREASFYMYQLLQGLQYMHTKNIVHLDLKPENIVCVSKNSWDIKLIDFGLAQELVPGVRMTALKGTPEFMAPEAVNFEPISLATDMWSVGVIAYILLSGLSPLLGEDNNETLANVTAVEWDFEDESFDVISDEAKDFIAQLMVKSPRKRNTVMQSLEHEWMKKSASTNAIKIDTKKLKQFLAKRRWQKSVNALKAVRRLSTLSSLMNLKSRPSIAPSLPTLPSAKEDVEDATGSNEIRKGKDENDAGETTNEENVLKEENDEERPKEPPVFSKELSDLSITEGETASFEVVIENDTNCQIHWLKHGVEVIENQRLKVERHDDGRHLLLIGNIADDDCGEYSCVAENEAGKAISTGTISIQRSSLSKSDETDEEDEEIDNSIEVPVFKKELHDITASEHDNVTLEVIVSGDSPYELEWFKNAVDITENDRVSVVKHEDGRFTLNIRECEDDDTGEYCCVAQNEAGRVTCAGWLTVEVESVLSEDDEETESESEDEFVPKDFVAIREGDVQKFYCIEEEVGRGRFGIVKKCVELDTATRFCAKLIKSRPSQKEEFKREIDVMNTLHHPRIIRLYDAFEEPRQIILILEYCRGGDLFNRIDGDSLPEFEAVKILKQVLEAVKYMHDLGFMHLDLKPQNVMFKNEGGLKIKLIDFSLTKKFDPEQETKISFGTAEYVAPEIVNYEPVTLAADMWAIGVIAYIMLSGESPFLCESEADTFSHITDARWEFTDVFDYVSKEAKDFITRLLLKDPKKRMKVDECLEHEWIKSPGFTGKRKSKNSSEGEMTIDQNSNVTSPTELMRQESRKSELELPLDPRKLESKVKSLLSKLQNAEKENQELEEKLRDVEDRADALEDELHTSQSSRRVLEDRVSKLEAEKTDLSKKAKTNSDVLKRVAESEGDKRALEDKLSEQTQHLENLSQKYDSLKEKIENYDILEEKVYLLERERKDLRDTKKSLEDKIAHLQVEKEELTKMNETNSLINRDLDNEIAKLKAHRDENENQYLCLRTEKESLVEELTKRFNILDEQKKSLSQDKSNLETKLSAFEIENKNLRLKLDDLTQDIESLKEVSKQNEQGKEKEELEKELTKIKIQKDEAKETCEELTSKLSKAYAELKQLNPAKMGDVTENRQEDISALKEKLSSLEEERDNLEDDLDDREAEIVELKGKIEHLEAENKDRNKDIMNYKSQLEVANEEIRSWRTRKDDTSSAMPKEDQGNLNEKIKDYESMMSKLTKEISSLQGKLSASEQLNKTLEEKVKSSTQESFLDPNMEGEIIGRSENTLEYASMDFDCFDTADHSPSEDRNGRDERISPQGRINNELNREEKSEKFVLLKKEFEKVRRISEDAETRLAEELKKNQILEDEIEDFEVREEKGLRLYRELKEECNRLRAQLNDSESPENQVEARLREKLKSNEEETEALRKQLDSLKKELQGIKEEREKGDTLYTNLSERYRNLSKEKKILEQEKHERDESQTKSRELEDSLQTRILELTNMKDEIESMREKLRSLVREKEEGIKEFSMLQKDLVKATNDRRQLEKQVKDEIFRAEKMERDRFILQGKIEEMQKSLHKQDLVAAADKKAIDAYVDEIRLLKDEKGNAVKEVDRLRKHSKNLMHDLEKISKEREDVETLKIFKEQAIKEIKTLKDENQRLNQKSEDVDRITADLNTLREEKAIGLQHLGILEEESEIASRKIAALKSENELLLEKANQLEELKEAFETLKDDAESLRENIEALKLERKATEKEIEDLRNTNNLHLEKIVEYDRMLEDLETLKEEKVMGLKELSSLREENAALLEEVKVTDELKRECDLIKSEKERTFEENRILIERNESLVKEQESDQRIKLAFKEAEDEAERISKENGVLAEKCQTLRSKIKELTLLNDSHLMELSRLNHNLGESRKEKEALSAELESFHVIKKDLNASLESNRRLNKELRDLEVNLETQALETMRLKKEINVLKKKNDALTTEIERLQGQNAIIENQTSIALLEDGEESEQIYEPKPSNATDVRRKLDEFTTFEEIAGKYNVEEEKPGNVKLTKCNKRNETEALKQEVDFLQKEVEDLSEDHKELLQSYNALQKEYDNSKDKFGILEKSLEIKSREMKSMTEVRDLLENTKIELENELKVTSQEKVQVSRELETLKEKFDSQYRSLENAEKEIGNLFKENEELHQNHIELEERYGRIRKLNRELEEDIDIETGKLVEAKERISELKKENSLLQQMNLNLQHEIEKLKGVPELSGQEQGGVAKKVKHLEKKISVAQLQKGDFETRSHGEKNKAQNATEKNMVKVLGDETRKPQGWTENVRENKPQQNQGERTVWTLEQEIKSLRPNKERAEALAKELDQVKQRLDNEIKIRESKTEESSQKKKENDSLIYQLESTRHRIVSNVINPLEEAKLPWKFHVTAADISAGKSKAWSSIKESIGTLIWDRERLVNDNKVLKQENTELKRECQEPMKGKEKIKKFEELVGNHPTDEDILSKKQEIKAIHETIASDKDKLTQLQQQKEDLLLKIEFMKRMQSTAGQEKDQLAAGKSLFTSDGRLGPNSHSRFKFRRFQSVESISILKERDTFEEKQDPVDFPTQTLTVKTQWTGNERSEISTGEEQLQVARQLVKKNRRIFELEQEVDVLLTKIEESSPGNAAVESFSSDVENFKAEILRLEGENKRLKELANEPILASSQKKMESLEAMNNFLKSEKEELILEISAKNKKIELLEKRVRELTEMRSNVVNGSRNGIHDEADLQINALDEELSKTKHRVCELEAELEHLSNSHKSKLKRELDEVEAKWTKRLRKECMELQSELSEKHSKEKQLWQKKEVELQNIIRQMKIVMDKRLSQAETERRKLEQELNTVKTSGFHSSTISLDSNSDDSAGGVSPDPGKGNDATQSDGLSDRELRRVAYKLNGEEWSRLGTFLGVGDRDLGQLGGLSMGPQEKAFKLLVMWRTRCRLSRAQMISHLAVALEEVNRKDVAQFVLEQFMSGKPRKKLFGCNC</sequence>
<feature type="domain" description="Protein kinase" evidence="11">
    <location>
        <begin position="45"/>
        <end position="302"/>
    </location>
</feature>
<feature type="coiled-coil region" evidence="9">
    <location>
        <begin position="2921"/>
        <end position="2988"/>
    </location>
</feature>
<comment type="caution">
    <text evidence="14">The sequence shown here is derived from an EMBL/GenBank/DDBJ whole genome shotgun (WGS) entry which is preliminary data.</text>
</comment>
<dbReference type="SUPFAM" id="SSF48726">
    <property type="entry name" value="Immunoglobulin"/>
    <property type="match status" value="2"/>
</dbReference>
<dbReference type="InterPro" id="IPR003598">
    <property type="entry name" value="Ig_sub2"/>
</dbReference>
<evidence type="ECO:0008006" key="16">
    <source>
        <dbReference type="Google" id="ProtNLM"/>
    </source>
</evidence>
<feature type="compositionally biased region" description="Acidic residues" evidence="10">
    <location>
        <begin position="1283"/>
        <end position="1292"/>
    </location>
</feature>
<dbReference type="Gene3D" id="1.10.533.10">
    <property type="entry name" value="Death Domain, Fas"/>
    <property type="match status" value="1"/>
</dbReference>
<evidence type="ECO:0000256" key="2">
    <source>
        <dbReference type="ARBA" id="ARBA00022527"/>
    </source>
</evidence>
<dbReference type="InterPro" id="IPR008271">
    <property type="entry name" value="Ser/Thr_kinase_AS"/>
</dbReference>
<dbReference type="SMART" id="SM00220">
    <property type="entry name" value="S_TKc"/>
    <property type="match status" value="2"/>
</dbReference>
<feature type="compositionally biased region" description="Basic and acidic residues" evidence="10">
    <location>
        <begin position="938"/>
        <end position="951"/>
    </location>
</feature>
<dbReference type="InterPro" id="IPR003599">
    <property type="entry name" value="Ig_sub"/>
</dbReference>
<dbReference type="Gene3D" id="1.10.510.10">
    <property type="entry name" value="Transferase(Phosphotransferase) domain 1"/>
    <property type="match status" value="2"/>
</dbReference>
<accession>A0A3M6T5U9</accession>
<dbReference type="InterPro" id="IPR000719">
    <property type="entry name" value="Prot_kinase_dom"/>
</dbReference>
<evidence type="ECO:0000256" key="4">
    <source>
        <dbReference type="ARBA" id="ARBA00022741"/>
    </source>
</evidence>
<dbReference type="FunFam" id="3.30.200.20:FF:000042">
    <property type="entry name" value="Aurora kinase A"/>
    <property type="match status" value="1"/>
</dbReference>
<feature type="region of interest" description="Disordered" evidence="10">
    <location>
        <begin position="1258"/>
        <end position="1292"/>
    </location>
</feature>
<feature type="domain" description="Protein kinase" evidence="11">
    <location>
        <begin position="653"/>
        <end position="904"/>
    </location>
</feature>
<dbReference type="FunFam" id="2.60.40.10:FF:000107">
    <property type="entry name" value="Myosin, light chain kinase a"/>
    <property type="match status" value="2"/>
</dbReference>
<evidence type="ECO:0000256" key="1">
    <source>
        <dbReference type="ARBA" id="ARBA00006692"/>
    </source>
</evidence>
<evidence type="ECO:0000256" key="8">
    <source>
        <dbReference type="PROSITE-ProRule" id="PRU10141"/>
    </source>
</evidence>
<feature type="region of interest" description="Disordered" evidence="10">
    <location>
        <begin position="1597"/>
        <end position="1618"/>
    </location>
</feature>
<feature type="domain" description="Death" evidence="12">
    <location>
        <begin position="3038"/>
        <end position="3111"/>
    </location>
</feature>
<dbReference type="SMART" id="SM00409">
    <property type="entry name" value="IG"/>
    <property type="match status" value="2"/>
</dbReference>
<feature type="region of interest" description="Disordered" evidence="10">
    <location>
        <begin position="1335"/>
        <end position="1358"/>
    </location>
</feature>
<dbReference type="PROSITE" id="PS00108">
    <property type="entry name" value="PROTEIN_KINASE_ST"/>
    <property type="match status" value="2"/>
</dbReference>
<dbReference type="OrthoDB" id="5979364at2759"/>
<dbReference type="InterPro" id="IPR011009">
    <property type="entry name" value="Kinase-like_dom_sf"/>
</dbReference>
<dbReference type="Gene3D" id="3.30.200.20">
    <property type="entry name" value="Phosphorylase Kinase, domain 1"/>
    <property type="match status" value="2"/>
</dbReference>
<gene>
    <name evidence="14" type="ORF">pdam_00020276</name>
</gene>
<dbReference type="SUPFAM" id="SSF47986">
    <property type="entry name" value="DEATH domain"/>
    <property type="match status" value="1"/>
</dbReference>
<feature type="coiled-coil region" evidence="9">
    <location>
        <begin position="2776"/>
        <end position="2890"/>
    </location>
</feature>
<dbReference type="InterPro" id="IPR007110">
    <property type="entry name" value="Ig-like_dom"/>
</dbReference>
<dbReference type="PANTHER" id="PTHR24342">
    <property type="entry name" value="SERINE/THREONINE-PROTEIN KINASE 17"/>
    <property type="match status" value="1"/>
</dbReference>
<evidence type="ECO:0000256" key="5">
    <source>
        <dbReference type="ARBA" id="ARBA00022777"/>
    </source>
</evidence>
<feature type="compositionally biased region" description="Basic and acidic residues" evidence="10">
    <location>
        <begin position="2399"/>
        <end position="2411"/>
    </location>
</feature>
<dbReference type="PROSITE" id="PS50835">
    <property type="entry name" value="IG_LIKE"/>
    <property type="match status" value="2"/>
</dbReference>
<feature type="region of interest" description="Disordered" evidence="10">
    <location>
        <begin position="909"/>
        <end position="951"/>
    </location>
</feature>
<dbReference type="PROSITE" id="PS00107">
    <property type="entry name" value="PROTEIN_KINASE_ATP"/>
    <property type="match status" value="1"/>
</dbReference>
<protein>
    <recommendedName>
        <fullName evidence="16">Non-specific serine/threonine protein kinase</fullName>
    </recommendedName>
</protein>
<dbReference type="Pfam" id="PF07679">
    <property type="entry name" value="I-set"/>
    <property type="match status" value="2"/>
</dbReference>
<feature type="region of interest" description="Disordered" evidence="10">
    <location>
        <begin position="2989"/>
        <end position="3024"/>
    </location>
</feature>
<feature type="domain" description="Ig-like" evidence="13">
    <location>
        <begin position="525"/>
        <end position="608"/>
    </location>
</feature>
<keyword evidence="6 8" id="KW-0067">ATP-binding</keyword>
<dbReference type="SUPFAM" id="SSF56112">
    <property type="entry name" value="Protein kinase-like (PK-like)"/>
    <property type="match status" value="2"/>
</dbReference>
<evidence type="ECO:0000259" key="12">
    <source>
        <dbReference type="PROSITE" id="PS50017"/>
    </source>
</evidence>
<feature type="compositionally biased region" description="Polar residues" evidence="10">
    <location>
        <begin position="918"/>
        <end position="935"/>
    </location>
</feature>
<evidence type="ECO:0000256" key="7">
    <source>
        <dbReference type="ARBA" id="ARBA00023319"/>
    </source>
</evidence>
<feature type="coiled-coil region" evidence="9">
    <location>
        <begin position="2466"/>
        <end position="2496"/>
    </location>
</feature>
<comment type="similarity">
    <text evidence="1">Belongs to the protein kinase superfamily. CAMK Ser/Thr protein kinase family.</text>
</comment>
<feature type="compositionally biased region" description="Basic and acidic residues" evidence="10">
    <location>
        <begin position="1262"/>
        <end position="1282"/>
    </location>
</feature>
<dbReference type="InterPro" id="IPR013783">
    <property type="entry name" value="Ig-like_fold"/>
</dbReference>
<dbReference type="PANTHER" id="PTHR24342:SF20">
    <property type="entry name" value="MYOSIN LIGHT CHAIN KINASE, SMOOTH MUSCLE"/>
    <property type="match status" value="1"/>
</dbReference>
<feature type="coiled-coil region" evidence="9">
    <location>
        <begin position="2181"/>
        <end position="2362"/>
    </location>
</feature>
<dbReference type="GO" id="GO:0043065">
    <property type="term" value="P:positive regulation of apoptotic process"/>
    <property type="evidence" value="ECO:0007669"/>
    <property type="project" value="TreeGrafter"/>
</dbReference>
<feature type="binding site" evidence="8">
    <location>
        <position position="74"/>
    </location>
    <ligand>
        <name>ATP</name>
        <dbReference type="ChEBI" id="CHEBI:30616"/>
    </ligand>
</feature>
<dbReference type="GO" id="GO:0045087">
    <property type="term" value="P:innate immune response"/>
    <property type="evidence" value="ECO:0007669"/>
    <property type="project" value="UniProtKB-ARBA"/>
</dbReference>
<feature type="domain" description="Ig-like" evidence="13">
    <location>
        <begin position="409"/>
        <end position="499"/>
    </location>
</feature>
<evidence type="ECO:0000256" key="6">
    <source>
        <dbReference type="ARBA" id="ARBA00022840"/>
    </source>
</evidence>
<dbReference type="Gene3D" id="2.60.40.10">
    <property type="entry name" value="Immunoglobulins"/>
    <property type="match status" value="2"/>
</dbReference>
<proteinExistence type="inferred from homology"/>
<dbReference type="STRING" id="46731.A0A3M6T5U9"/>
<evidence type="ECO:0000259" key="11">
    <source>
        <dbReference type="PROSITE" id="PS50011"/>
    </source>
</evidence>
<feature type="coiled-coil region" evidence="9">
    <location>
        <begin position="2618"/>
        <end position="2652"/>
    </location>
</feature>
<feature type="region of interest" description="Disordered" evidence="10">
    <location>
        <begin position="352"/>
        <end position="419"/>
    </location>
</feature>
<evidence type="ECO:0000256" key="9">
    <source>
        <dbReference type="SAM" id="Coils"/>
    </source>
</evidence>
<dbReference type="Pfam" id="PF00069">
    <property type="entry name" value="Pkinase"/>
    <property type="match status" value="2"/>
</dbReference>
<keyword evidence="9" id="KW-0175">Coiled coil</keyword>
<dbReference type="Proteomes" id="UP000275408">
    <property type="component" value="Unassembled WGS sequence"/>
</dbReference>
<dbReference type="GO" id="GO:0004674">
    <property type="term" value="F:protein serine/threonine kinase activity"/>
    <property type="evidence" value="ECO:0007669"/>
    <property type="project" value="UniProtKB-KW"/>
</dbReference>
<feature type="coiled-coil region" evidence="9">
    <location>
        <begin position="1726"/>
        <end position="1940"/>
    </location>
</feature>
<dbReference type="GO" id="GO:0005524">
    <property type="term" value="F:ATP binding"/>
    <property type="evidence" value="ECO:0007669"/>
    <property type="project" value="UniProtKB-UniRule"/>
</dbReference>
<dbReference type="PROSITE" id="PS50011">
    <property type="entry name" value="PROTEIN_KINASE_DOM"/>
    <property type="match status" value="2"/>
</dbReference>
<evidence type="ECO:0000313" key="14">
    <source>
        <dbReference type="EMBL" id="RMX36732.1"/>
    </source>
</evidence>
<keyword evidence="7" id="KW-0393">Immunoglobulin domain</keyword>
<keyword evidence="5" id="KW-0418">Kinase</keyword>
<evidence type="ECO:0000313" key="15">
    <source>
        <dbReference type="Proteomes" id="UP000275408"/>
    </source>
</evidence>
<feature type="region of interest" description="Disordered" evidence="10">
    <location>
        <begin position="1431"/>
        <end position="1458"/>
    </location>
</feature>
<feature type="compositionally biased region" description="Basic and acidic residues" evidence="10">
    <location>
        <begin position="1432"/>
        <end position="1448"/>
    </location>
</feature>
<reference evidence="14 15" key="1">
    <citation type="journal article" date="2018" name="Sci. Rep.">
        <title>Comparative analysis of the Pocillopora damicornis genome highlights role of immune system in coral evolution.</title>
        <authorList>
            <person name="Cunning R."/>
            <person name="Bay R.A."/>
            <person name="Gillette P."/>
            <person name="Baker A.C."/>
            <person name="Traylor-Knowles N."/>
        </authorList>
    </citation>
    <scope>NUCLEOTIDE SEQUENCE [LARGE SCALE GENOMIC DNA]</scope>
    <source>
        <strain evidence="14">RSMAS</strain>
        <tissue evidence="14">Whole animal</tissue>
    </source>
</reference>
<dbReference type="InterPro" id="IPR013098">
    <property type="entry name" value="Ig_I-set"/>
</dbReference>
<dbReference type="InterPro" id="IPR036179">
    <property type="entry name" value="Ig-like_dom_sf"/>
</dbReference>
<dbReference type="GO" id="GO:0005634">
    <property type="term" value="C:nucleus"/>
    <property type="evidence" value="ECO:0007669"/>
    <property type="project" value="TreeGrafter"/>
</dbReference>
<feature type="region of interest" description="Disordered" evidence="10">
    <location>
        <begin position="2398"/>
        <end position="2451"/>
    </location>
</feature>
<dbReference type="Gene3D" id="1.10.287.1490">
    <property type="match status" value="2"/>
</dbReference>
<keyword evidence="2" id="KW-0723">Serine/threonine-protein kinase</keyword>
<keyword evidence="4 8" id="KW-0547">Nucleotide-binding</keyword>
<dbReference type="CDD" id="cd01670">
    <property type="entry name" value="Death"/>
    <property type="match status" value="1"/>
</dbReference>
<keyword evidence="3" id="KW-0808">Transferase</keyword>
<organism evidence="14 15">
    <name type="scientific">Pocillopora damicornis</name>
    <name type="common">Cauliflower coral</name>
    <name type="synonym">Millepora damicornis</name>
    <dbReference type="NCBI Taxonomy" id="46731"/>
    <lineage>
        <taxon>Eukaryota</taxon>
        <taxon>Metazoa</taxon>
        <taxon>Cnidaria</taxon>
        <taxon>Anthozoa</taxon>
        <taxon>Hexacorallia</taxon>
        <taxon>Scleractinia</taxon>
        <taxon>Astrocoeniina</taxon>
        <taxon>Pocilloporidae</taxon>
        <taxon>Pocillopora</taxon>
    </lineage>
</organism>
<evidence type="ECO:0000256" key="3">
    <source>
        <dbReference type="ARBA" id="ARBA00022679"/>
    </source>
</evidence>
<keyword evidence="15" id="KW-1185">Reference proteome</keyword>
<dbReference type="InterPro" id="IPR000488">
    <property type="entry name" value="Death_dom"/>
</dbReference>
<feature type="coiled-coil region" evidence="9">
    <location>
        <begin position="1982"/>
        <end position="2117"/>
    </location>
</feature>
<evidence type="ECO:0000259" key="13">
    <source>
        <dbReference type="PROSITE" id="PS50835"/>
    </source>
</evidence>
<dbReference type="InterPro" id="IPR011029">
    <property type="entry name" value="DEATH-like_dom_sf"/>
</dbReference>
<feature type="compositionally biased region" description="Polar residues" evidence="10">
    <location>
        <begin position="2989"/>
        <end position="3003"/>
    </location>
</feature>
<dbReference type="PROSITE" id="PS50017">
    <property type="entry name" value="DEATH_DOMAIN"/>
    <property type="match status" value="1"/>
</dbReference>
<dbReference type="GO" id="GO:0035556">
    <property type="term" value="P:intracellular signal transduction"/>
    <property type="evidence" value="ECO:0007669"/>
    <property type="project" value="TreeGrafter"/>
</dbReference>
<dbReference type="InterPro" id="IPR017441">
    <property type="entry name" value="Protein_kinase_ATP_BS"/>
</dbReference>
<dbReference type="FunFam" id="1.10.510.10:FF:000571">
    <property type="entry name" value="Maternal embryonic leucine zipper kinase"/>
    <property type="match status" value="1"/>
</dbReference>
<evidence type="ECO:0000256" key="10">
    <source>
        <dbReference type="SAM" id="MobiDB-lite"/>
    </source>
</evidence>
<dbReference type="EMBL" id="RCHS01004233">
    <property type="protein sequence ID" value="RMX36732.1"/>
    <property type="molecule type" value="Genomic_DNA"/>
</dbReference>